<dbReference type="Pfam" id="PF12146">
    <property type="entry name" value="Hydrolase_4"/>
    <property type="match status" value="1"/>
</dbReference>
<protein>
    <submittedName>
        <fullName evidence="4">Uncharacterized protein</fullName>
    </submittedName>
</protein>
<dbReference type="AlphaFoldDB" id="A0AAE0RQM9"/>
<dbReference type="GO" id="GO:0008474">
    <property type="term" value="F:palmitoyl-(protein) hydrolase activity"/>
    <property type="evidence" value="ECO:0007669"/>
    <property type="project" value="TreeGrafter"/>
</dbReference>
<dbReference type="InterPro" id="IPR022742">
    <property type="entry name" value="Hydrolase_4"/>
</dbReference>
<dbReference type="SUPFAM" id="SSF53474">
    <property type="entry name" value="alpha/beta-Hydrolases"/>
    <property type="match status" value="1"/>
</dbReference>
<reference evidence="4" key="2">
    <citation type="journal article" date="2021" name="Genome Biol. Evol.">
        <title>Developing a high-quality reference genome for a parasitic bivalve with doubly uniparental inheritance (Bivalvia: Unionida).</title>
        <authorList>
            <person name="Smith C.H."/>
        </authorList>
    </citation>
    <scope>NUCLEOTIDE SEQUENCE</scope>
    <source>
        <strain evidence="4">CHS0354</strain>
        <tissue evidence="4">Mantle</tissue>
    </source>
</reference>
<keyword evidence="1" id="KW-0472">Membrane</keyword>
<evidence type="ECO:0000259" key="3">
    <source>
        <dbReference type="Pfam" id="PF12146"/>
    </source>
</evidence>
<name>A0AAE0RQM9_9BIVA</name>
<gene>
    <name evidence="4" type="ORF">CHS0354_037985</name>
</gene>
<comment type="caution">
    <text evidence="4">The sequence shown here is derived from an EMBL/GenBank/DDBJ whole genome shotgun (WGS) entry which is preliminary data.</text>
</comment>
<evidence type="ECO:0000259" key="2">
    <source>
        <dbReference type="Pfam" id="PF03959"/>
    </source>
</evidence>
<keyword evidence="1" id="KW-1133">Transmembrane helix</keyword>
<dbReference type="Gene3D" id="3.40.50.1820">
    <property type="entry name" value="alpha/beta hydrolase"/>
    <property type="match status" value="1"/>
</dbReference>
<dbReference type="InterPro" id="IPR029058">
    <property type="entry name" value="AB_hydrolase_fold"/>
</dbReference>
<dbReference type="PANTHER" id="PTHR12277">
    <property type="entry name" value="ALPHA/BETA HYDROLASE DOMAIN-CONTAINING PROTEIN"/>
    <property type="match status" value="1"/>
</dbReference>
<feature type="domain" description="Serine aminopeptidase S33" evidence="3">
    <location>
        <begin position="133"/>
        <end position="244"/>
    </location>
</feature>
<sequence length="366" mass="40712">MTAPKLNLKVDIEPDMARSSSGTLRTLELIYRILLAIFFRFWKLCMSATLILLLIYWTQGGIVALVCFILAILGIFYHAQDMFLYYPNQPPGSRLYVMSPDNFGMRYENHFITTKDGVSINVVLIKHPHPGAATIVYFHGNAGNIGHRMMIAQAIYLMCHVNILMVEYRGYGKSGGSASEKGLYFDSASSIDFLMQRKDIDLRKIFILGASLGGAVAIELATNPSYADKFAGLILENTFTSLPDIARSLFSFKILDYLPTLFFKNKFPSEFRIAKVSLPTLFLSGLDDELIPPRMMKSLYEVCGSHSKKLVPFPGGTHNETSMCPGYFEAIAYFTKEVIEFRSSSTDLGAASDSSISLPMPGVNSI</sequence>
<dbReference type="EMBL" id="JAEAOA010002217">
    <property type="protein sequence ID" value="KAK3577715.1"/>
    <property type="molecule type" value="Genomic_DNA"/>
</dbReference>
<feature type="transmembrane region" description="Helical" evidence="1">
    <location>
        <begin position="62"/>
        <end position="79"/>
    </location>
</feature>
<dbReference type="PANTHER" id="PTHR12277:SF81">
    <property type="entry name" value="PROTEIN ABHD13"/>
    <property type="match status" value="1"/>
</dbReference>
<organism evidence="4 5">
    <name type="scientific">Potamilus streckersoni</name>
    <dbReference type="NCBI Taxonomy" id="2493646"/>
    <lineage>
        <taxon>Eukaryota</taxon>
        <taxon>Metazoa</taxon>
        <taxon>Spiralia</taxon>
        <taxon>Lophotrochozoa</taxon>
        <taxon>Mollusca</taxon>
        <taxon>Bivalvia</taxon>
        <taxon>Autobranchia</taxon>
        <taxon>Heteroconchia</taxon>
        <taxon>Palaeoheterodonta</taxon>
        <taxon>Unionida</taxon>
        <taxon>Unionoidea</taxon>
        <taxon>Unionidae</taxon>
        <taxon>Ambleminae</taxon>
        <taxon>Lampsilini</taxon>
        <taxon>Potamilus</taxon>
    </lineage>
</organism>
<evidence type="ECO:0000313" key="5">
    <source>
        <dbReference type="Proteomes" id="UP001195483"/>
    </source>
</evidence>
<dbReference type="Pfam" id="PF03959">
    <property type="entry name" value="FSH1"/>
    <property type="match status" value="1"/>
</dbReference>
<dbReference type="GO" id="GO:0016020">
    <property type="term" value="C:membrane"/>
    <property type="evidence" value="ECO:0007669"/>
    <property type="project" value="TreeGrafter"/>
</dbReference>
<feature type="domain" description="Serine hydrolase" evidence="2">
    <location>
        <begin position="265"/>
        <end position="316"/>
    </location>
</feature>
<proteinExistence type="predicted"/>
<keyword evidence="5" id="KW-1185">Reference proteome</keyword>
<dbReference type="Proteomes" id="UP001195483">
    <property type="component" value="Unassembled WGS sequence"/>
</dbReference>
<feature type="transmembrane region" description="Helical" evidence="1">
    <location>
        <begin position="29"/>
        <end position="56"/>
    </location>
</feature>
<reference evidence="4" key="1">
    <citation type="journal article" date="2021" name="Genome Biol. Evol.">
        <title>A High-Quality Reference Genome for a Parasitic Bivalve with Doubly Uniparental Inheritance (Bivalvia: Unionida).</title>
        <authorList>
            <person name="Smith C.H."/>
        </authorList>
    </citation>
    <scope>NUCLEOTIDE SEQUENCE</scope>
    <source>
        <strain evidence="4">CHS0354</strain>
    </source>
</reference>
<evidence type="ECO:0000313" key="4">
    <source>
        <dbReference type="EMBL" id="KAK3577715.1"/>
    </source>
</evidence>
<accession>A0AAE0RQM9</accession>
<evidence type="ECO:0000256" key="1">
    <source>
        <dbReference type="SAM" id="Phobius"/>
    </source>
</evidence>
<dbReference type="InterPro" id="IPR005645">
    <property type="entry name" value="FSH-like_dom"/>
</dbReference>
<keyword evidence="1" id="KW-0812">Transmembrane</keyword>
<feature type="transmembrane region" description="Helical" evidence="1">
    <location>
        <begin position="205"/>
        <end position="225"/>
    </location>
</feature>
<reference evidence="4" key="3">
    <citation type="submission" date="2023-05" db="EMBL/GenBank/DDBJ databases">
        <authorList>
            <person name="Smith C.H."/>
        </authorList>
    </citation>
    <scope>NUCLEOTIDE SEQUENCE</scope>
    <source>
        <strain evidence="4">CHS0354</strain>
        <tissue evidence="4">Mantle</tissue>
    </source>
</reference>